<protein>
    <submittedName>
        <fullName evidence="1">Uncharacterized protein</fullName>
    </submittedName>
</protein>
<accession>A0A3B0YT12</accession>
<sequence length="26" mass="3057">LNLKRYGYIKADKKLGQWNYVVSPAM</sequence>
<proteinExistence type="predicted"/>
<gene>
    <name evidence="1" type="ORF">MNBD_GAMMA16-215</name>
</gene>
<feature type="non-terminal residue" evidence="1">
    <location>
        <position position="1"/>
    </location>
</feature>
<dbReference type="AlphaFoldDB" id="A0A3B0YT12"/>
<reference evidence="1" key="1">
    <citation type="submission" date="2018-06" db="EMBL/GenBank/DDBJ databases">
        <authorList>
            <person name="Zhirakovskaya E."/>
        </authorList>
    </citation>
    <scope>NUCLEOTIDE SEQUENCE</scope>
</reference>
<dbReference type="EMBL" id="UOFO01000032">
    <property type="protein sequence ID" value="VAW84018.1"/>
    <property type="molecule type" value="Genomic_DNA"/>
</dbReference>
<name>A0A3B0YT12_9ZZZZ</name>
<organism evidence="1">
    <name type="scientific">hydrothermal vent metagenome</name>
    <dbReference type="NCBI Taxonomy" id="652676"/>
    <lineage>
        <taxon>unclassified sequences</taxon>
        <taxon>metagenomes</taxon>
        <taxon>ecological metagenomes</taxon>
    </lineage>
</organism>
<evidence type="ECO:0000313" key="1">
    <source>
        <dbReference type="EMBL" id="VAW84018.1"/>
    </source>
</evidence>